<evidence type="ECO:0000259" key="4">
    <source>
        <dbReference type="PROSITE" id="PS50893"/>
    </source>
</evidence>
<protein>
    <submittedName>
        <fullName evidence="5">ATP-binding cassette domain-containing protein</fullName>
    </submittedName>
</protein>
<reference evidence="5 6" key="1">
    <citation type="submission" date="2024-01" db="EMBL/GenBank/DDBJ databases">
        <title>Pedobacter sp. nov., isolated from oil-contaminated soil.</title>
        <authorList>
            <person name="Le N.T.T."/>
        </authorList>
    </citation>
    <scope>NUCLEOTIDE SEQUENCE [LARGE SCALE GENOMIC DNA]</scope>
    <source>
        <strain evidence="5 6">VNH31</strain>
    </source>
</reference>
<dbReference type="Pfam" id="PF00005">
    <property type="entry name" value="ABC_tran"/>
    <property type="match status" value="1"/>
</dbReference>
<proteinExistence type="predicted"/>
<dbReference type="InterPro" id="IPR027417">
    <property type="entry name" value="P-loop_NTPase"/>
</dbReference>
<evidence type="ECO:0000256" key="3">
    <source>
        <dbReference type="ARBA" id="ARBA00022840"/>
    </source>
</evidence>
<dbReference type="InterPro" id="IPR051782">
    <property type="entry name" value="ABC_Transporter_VariousFunc"/>
</dbReference>
<evidence type="ECO:0000313" key="5">
    <source>
        <dbReference type="EMBL" id="MEE1884473.1"/>
    </source>
</evidence>
<dbReference type="Proteomes" id="UP001337681">
    <property type="component" value="Unassembled WGS sequence"/>
</dbReference>
<dbReference type="InterPro" id="IPR003593">
    <property type="entry name" value="AAA+_ATPase"/>
</dbReference>
<dbReference type="InterPro" id="IPR003439">
    <property type="entry name" value="ABC_transporter-like_ATP-bd"/>
</dbReference>
<name>A0ABU7GZG8_9SPHI</name>
<dbReference type="PROSITE" id="PS50893">
    <property type="entry name" value="ABC_TRANSPORTER_2"/>
    <property type="match status" value="1"/>
</dbReference>
<dbReference type="PANTHER" id="PTHR42939">
    <property type="entry name" value="ABC TRANSPORTER ATP-BINDING PROTEIN ALBC-RELATED"/>
    <property type="match status" value="1"/>
</dbReference>
<keyword evidence="2" id="KW-0547">Nucleotide-binding</keyword>
<dbReference type="SUPFAM" id="SSF52540">
    <property type="entry name" value="P-loop containing nucleoside triphosphate hydrolases"/>
    <property type="match status" value="1"/>
</dbReference>
<keyword evidence="6" id="KW-1185">Reference proteome</keyword>
<evidence type="ECO:0000256" key="1">
    <source>
        <dbReference type="ARBA" id="ARBA00022448"/>
    </source>
</evidence>
<evidence type="ECO:0000256" key="2">
    <source>
        <dbReference type="ARBA" id="ARBA00022741"/>
    </source>
</evidence>
<comment type="caution">
    <text evidence="5">The sequence shown here is derived from an EMBL/GenBank/DDBJ whole genome shotgun (WGS) entry which is preliminary data.</text>
</comment>
<dbReference type="EMBL" id="JAZDQU010000001">
    <property type="protein sequence ID" value="MEE1884473.1"/>
    <property type="molecule type" value="Genomic_DNA"/>
</dbReference>
<organism evidence="5 6">
    <name type="scientific">Pedobacter flavus</name>
    <dbReference type="NCBI Taxonomy" id="3113906"/>
    <lineage>
        <taxon>Bacteria</taxon>
        <taxon>Pseudomonadati</taxon>
        <taxon>Bacteroidota</taxon>
        <taxon>Sphingobacteriia</taxon>
        <taxon>Sphingobacteriales</taxon>
        <taxon>Sphingobacteriaceae</taxon>
        <taxon>Pedobacter</taxon>
    </lineage>
</organism>
<dbReference type="RefSeq" id="WP_330145387.1">
    <property type="nucleotide sequence ID" value="NZ_JAZDQU010000001.1"/>
</dbReference>
<accession>A0ABU7GZG8</accession>
<dbReference type="SMART" id="SM00382">
    <property type="entry name" value="AAA"/>
    <property type="match status" value="1"/>
</dbReference>
<feature type="domain" description="ABC transporter" evidence="4">
    <location>
        <begin position="3"/>
        <end position="208"/>
    </location>
</feature>
<dbReference type="GO" id="GO:0005524">
    <property type="term" value="F:ATP binding"/>
    <property type="evidence" value="ECO:0007669"/>
    <property type="project" value="UniProtKB-KW"/>
</dbReference>
<keyword evidence="1" id="KW-0813">Transport</keyword>
<dbReference type="PANTHER" id="PTHR42939:SF1">
    <property type="entry name" value="ABC TRANSPORTER ATP-BINDING PROTEIN ALBC-RELATED"/>
    <property type="match status" value="1"/>
</dbReference>
<evidence type="ECO:0000313" key="6">
    <source>
        <dbReference type="Proteomes" id="UP001337681"/>
    </source>
</evidence>
<gene>
    <name evidence="5" type="ORF">VRU49_03465</name>
</gene>
<sequence length="208" mass="23782">MQITLEKCGRRFNKEWIFRDLSFEFNAVDKIAVLGPNGSGKSTLLSVISGNMSLSEGNISYNNGRLKVEDLYQQVSFTAPYIDLIEEFTLLECLSFHFSFKKLMPGLSIDDLPELLGLEKAKNKAIKYFSSGMRQRTRLALACFENTPLLLLDEPTANLDLQGIEWYQKLIEDFGKNKLIVVASNQEHEYYFCHNFINILDHKPSIVV</sequence>
<dbReference type="Gene3D" id="3.40.50.300">
    <property type="entry name" value="P-loop containing nucleotide triphosphate hydrolases"/>
    <property type="match status" value="1"/>
</dbReference>
<keyword evidence="3 5" id="KW-0067">ATP-binding</keyword>